<evidence type="ECO:0008006" key="5">
    <source>
        <dbReference type="Google" id="ProtNLM"/>
    </source>
</evidence>
<dbReference type="VEuPathDB" id="FungiDB:AeMF1_008096"/>
<evidence type="ECO:0000313" key="4">
    <source>
        <dbReference type="Proteomes" id="UP000481153"/>
    </source>
</evidence>
<accession>A0A6G0XH69</accession>
<proteinExistence type="predicted"/>
<dbReference type="EMBL" id="VJMJ01000063">
    <property type="protein sequence ID" value="KAF0739652.1"/>
    <property type="molecule type" value="Genomic_DNA"/>
</dbReference>
<dbReference type="VEuPathDB" id="FungiDB:AeMF1_008095"/>
<gene>
    <name evidence="2" type="ORF">Ae201684_004824</name>
    <name evidence="3" type="ORF">Ae201684_004825</name>
</gene>
<comment type="caution">
    <text evidence="2">The sequence shown here is derived from an EMBL/GenBank/DDBJ whole genome shotgun (WGS) entry which is preliminary data.</text>
</comment>
<feature type="signal peptide" evidence="1">
    <location>
        <begin position="1"/>
        <end position="18"/>
    </location>
</feature>
<dbReference type="EMBL" id="VJMJ01000063">
    <property type="protein sequence ID" value="KAF0739653.1"/>
    <property type="molecule type" value="Genomic_DNA"/>
</dbReference>
<evidence type="ECO:0000313" key="3">
    <source>
        <dbReference type="EMBL" id="KAF0739653.1"/>
    </source>
</evidence>
<organism evidence="2 4">
    <name type="scientific">Aphanomyces euteiches</name>
    <dbReference type="NCBI Taxonomy" id="100861"/>
    <lineage>
        <taxon>Eukaryota</taxon>
        <taxon>Sar</taxon>
        <taxon>Stramenopiles</taxon>
        <taxon>Oomycota</taxon>
        <taxon>Saprolegniomycetes</taxon>
        <taxon>Saprolegniales</taxon>
        <taxon>Verrucalvaceae</taxon>
        <taxon>Aphanomyces</taxon>
    </lineage>
</organism>
<reference evidence="2 4" key="1">
    <citation type="submission" date="2019-07" db="EMBL/GenBank/DDBJ databases">
        <title>Genomics analysis of Aphanomyces spp. identifies a new class of oomycete effector associated with host adaptation.</title>
        <authorList>
            <person name="Gaulin E."/>
        </authorList>
    </citation>
    <scope>NUCLEOTIDE SEQUENCE [LARGE SCALE GENOMIC DNA]</scope>
    <source>
        <strain evidence="2 4">ATCC 201684</strain>
    </source>
</reference>
<protein>
    <recommendedName>
        <fullName evidence="5">Apple domain-containing protein</fullName>
    </recommendedName>
</protein>
<sequence>MRLTSLVPIFLAAPLASAANSFWWVNITGFRFNPTDDATTHLTATSVNDCLTKATSSFANFNNATNACDVIHSSGSLTADESSTAHAKYDPRVLVCYGNQEFNGTVVESRQETLGFNECMAKSTSKLNVLSWRGEVSSNCGATVGTCELKAMTSVSKVGRRGVISCKRLF</sequence>
<dbReference type="Proteomes" id="UP000481153">
    <property type="component" value="Unassembled WGS sequence"/>
</dbReference>
<evidence type="ECO:0000313" key="2">
    <source>
        <dbReference type="EMBL" id="KAF0739652.1"/>
    </source>
</evidence>
<feature type="chain" id="PRO_5036384605" description="Apple domain-containing protein" evidence="1">
    <location>
        <begin position="19"/>
        <end position="170"/>
    </location>
</feature>
<keyword evidence="4" id="KW-1185">Reference proteome</keyword>
<name>A0A6G0XH69_9STRA</name>
<dbReference type="AlphaFoldDB" id="A0A6G0XH69"/>
<dbReference type="VEuPathDB" id="FungiDB:AeMF1_001216"/>
<evidence type="ECO:0000256" key="1">
    <source>
        <dbReference type="SAM" id="SignalP"/>
    </source>
</evidence>
<keyword evidence="1" id="KW-0732">Signal</keyword>